<dbReference type="AlphaFoldDB" id="A0A7S3KZ39"/>
<keyword evidence="1" id="KW-0812">Transmembrane</keyword>
<evidence type="ECO:0000256" key="1">
    <source>
        <dbReference type="SAM" id="Phobius"/>
    </source>
</evidence>
<evidence type="ECO:0000313" key="2">
    <source>
        <dbReference type="EMBL" id="CAE0401537.1"/>
    </source>
</evidence>
<feature type="transmembrane region" description="Helical" evidence="1">
    <location>
        <begin position="15"/>
        <end position="36"/>
    </location>
</feature>
<keyword evidence="1" id="KW-1133">Transmembrane helix</keyword>
<dbReference type="EMBL" id="HBIM01000011">
    <property type="protein sequence ID" value="CAE0401537.1"/>
    <property type="molecule type" value="Transcribed_RNA"/>
</dbReference>
<sequence length="409" mass="45101">MGSCRSSIHFCRSFLFWWTVCGVLSWSVVITDSFSLQRNVFRSHPSGQQREEWAWSVISSIPRKDYSHSARAKSLRSSIPREQYGANIRITRGEDRDDEPINAIVRQDMLPPSRISLPRISLPYGLTLQAIGWTVALILALAEFLVDDPADFLNGREIGYNIVDAAIPLTPTDVVAVTIGEVSAGAVAPFVSLLVVSVLSEALPTTRDLGQAVADADFLVSIAATQPLLLGLGVPPGISKALGGALALLPSQAVKGAARSRDEWVREELEKELEEELAHQFSIPNPFEKEPEPAPHIESTFVIELFSDLLKWLGYGVMCIRWDGALDYLPHVQECAAFGILANVGAQAYMDWMNLCFLTDAEQEKVQSRPFHEWKSIYLAQGICGATLFGLYEGVQEPATRLVSFLLQD</sequence>
<reference evidence="2" key="1">
    <citation type="submission" date="2021-01" db="EMBL/GenBank/DDBJ databases">
        <authorList>
            <person name="Corre E."/>
            <person name="Pelletier E."/>
            <person name="Niang G."/>
            <person name="Scheremetjew M."/>
            <person name="Finn R."/>
            <person name="Kale V."/>
            <person name="Holt S."/>
            <person name="Cochrane G."/>
            <person name="Meng A."/>
            <person name="Brown T."/>
            <person name="Cohen L."/>
        </authorList>
    </citation>
    <scope>NUCLEOTIDE SEQUENCE</scope>
    <source>
        <strain evidence="2">CCMP127</strain>
    </source>
</reference>
<organism evidence="2">
    <name type="scientific">Amphora coffeiformis</name>
    <dbReference type="NCBI Taxonomy" id="265554"/>
    <lineage>
        <taxon>Eukaryota</taxon>
        <taxon>Sar</taxon>
        <taxon>Stramenopiles</taxon>
        <taxon>Ochrophyta</taxon>
        <taxon>Bacillariophyta</taxon>
        <taxon>Bacillariophyceae</taxon>
        <taxon>Bacillariophycidae</taxon>
        <taxon>Thalassiophysales</taxon>
        <taxon>Catenulaceae</taxon>
        <taxon>Amphora</taxon>
    </lineage>
</organism>
<gene>
    <name evidence="2" type="ORF">ACOF00016_LOCUS8</name>
</gene>
<proteinExistence type="predicted"/>
<name>A0A7S3KZ39_9STRA</name>
<keyword evidence="1" id="KW-0472">Membrane</keyword>
<accession>A0A7S3KZ39</accession>
<protein>
    <submittedName>
        <fullName evidence="2">Uncharacterized protein</fullName>
    </submittedName>
</protein>